<dbReference type="STRING" id="1664694.A0A0N1HP23"/>
<dbReference type="VEuPathDB" id="FungiDB:AB675_6036"/>
<dbReference type="PANTHER" id="PTHR47843">
    <property type="entry name" value="BTB DOMAIN-CONTAINING PROTEIN-RELATED"/>
    <property type="match status" value="1"/>
</dbReference>
<feature type="domain" description="BTB" evidence="1">
    <location>
        <begin position="19"/>
        <end position="78"/>
    </location>
</feature>
<organism evidence="2 3">
    <name type="scientific">Cyphellophora attinorum</name>
    <dbReference type="NCBI Taxonomy" id="1664694"/>
    <lineage>
        <taxon>Eukaryota</taxon>
        <taxon>Fungi</taxon>
        <taxon>Dikarya</taxon>
        <taxon>Ascomycota</taxon>
        <taxon>Pezizomycotina</taxon>
        <taxon>Eurotiomycetes</taxon>
        <taxon>Chaetothyriomycetidae</taxon>
        <taxon>Chaetothyriales</taxon>
        <taxon>Cyphellophoraceae</taxon>
        <taxon>Cyphellophora</taxon>
    </lineage>
</organism>
<dbReference type="AlphaFoldDB" id="A0A0N1HP23"/>
<keyword evidence="3" id="KW-1185">Reference proteome</keyword>
<evidence type="ECO:0000259" key="1">
    <source>
        <dbReference type="PROSITE" id="PS50097"/>
    </source>
</evidence>
<dbReference type="GeneID" id="28738178"/>
<dbReference type="InterPro" id="IPR000210">
    <property type="entry name" value="BTB/POZ_dom"/>
</dbReference>
<dbReference type="PANTHER" id="PTHR47843:SF5">
    <property type="entry name" value="BTB_POZ DOMAIN PROTEIN"/>
    <property type="match status" value="1"/>
</dbReference>
<reference evidence="2 3" key="1">
    <citation type="submission" date="2015-06" db="EMBL/GenBank/DDBJ databases">
        <title>Draft genome of the ant-associated black yeast Phialophora attae CBS 131958.</title>
        <authorList>
            <person name="Moreno L.F."/>
            <person name="Stielow B.J."/>
            <person name="de Hoog S."/>
            <person name="Vicente V.A."/>
            <person name="Weiss V.A."/>
            <person name="de Vries M."/>
            <person name="Cruz L.M."/>
            <person name="Souza E.M."/>
        </authorList>
    </citation>
    <scope>NUCLEOTIDE SEQUENCE [LARGE SCALE GENOMIC DNA]</scope>
    <source>
        <strain evidence="2 3">CBS 131958</strain>
    </source>
</reference>
<dbReference type="SUPFAM" id="SSF54695">
    <property type="entry name" value="POZ domain"/>
    <property type="match status" value="1"/>
</dbReference>
<accession>A0A0N1HP23</accession>
<sequence>MVQLDEEQTVDVLKTGKYSDFTIKCGDKSFAVHKVVIASHSDFFRAAIESGFKEATENEIIIRESTCVAVAMVITFLYFLTNDDYSGLQTNRYMALRRQFYKAFRDKFKEKEWKKNTAFGDALDTYLLADRYMLTELKEAADEEIGHWLEYQWHNPLTLQASVEKIFTATSSTDNHVRPNLTVWIISHTCIVQRILGLPISLKPLQNYDKILGLGETHDPEGMRTGIRLLKRLHRSQLSSAEMTEPTITEEENRWR</sequence>
<name>A0A0N1HP23_9EURO</name>
<dbReference type="RefSeq" id="XP_017996879.1">
    <property type="nucleotide sequence ID" value="XM_018146298.1"/>
</dbReference>
<evidence type="ECO:0000313" key="2">
    <source>
        <dbReference type="EMBL" id="KPI36916.1"/>
    </source>
</evidence>
<dbReference type="EMBL" id="LFJN01000027">
    <property type="protein sequence ID" value="KPI36916.1"/>
    <property type="molecule type" value="Genomic_DNA"/>
</dbReference>
<dbReference type="Gene3D" id="3.30.710.10">
    <property type="entry name" value="Potassium Channel Kv1.1, Chain A"/>
    <property type="match status" value="1"/>
</dbReference>
<protein>
    <recommendedName>
        <fullName evidence="1">BTB domain-containing protein</fullName>
    </recommendedName>
</protein>
<dbReference type="Proteomes" id="UP000038010">
    <property type="component" value="Unassembled WGS sequence"/>
</dbReference>
<evidence type="ECO:0000313" key="3">
    <source>
        <dbReference type="Proteomes" id="UP000038010"/>
    </source>
</evidence>
<comment type="caution">
    <text evidence="2">The sequence shown here is derived from an EMBL/GenBank/DDBJ whole genome shotgun (WGS) entry which is preliminary data.</text>
</comment>
<dbReference type="OrthoDB" id="6359816at2759"/>
<dbReference type="PROSITE" id="PS50097">
    <property type="entry name" value="BTB"/>
    <property type="match status" value="1"/>
</dbReference>
<dbReference type="InterPro" id="IPR011333">
    <property type="entry name" value="SKP1/BTB/POZ_sf"/>
</dbReference>
<gene>
    <name evidence="2" type="ORF">AB675_6036</name>
</gene>
<proteinExistence type="predicted"/>
<dbReference type="SMART" id="SM00225">
    <property type="entry name" value="BTB"/>
    <property type="match status" value="1"/>
</dbReference>
<dbReference type="CDD" id="cd18186">
    <property type="entry name" value="BTB_POZ_ZBTB_KLHL-like"/>
    <property type="match status" value="1"/>
</dbReference>
<dbReference type="Pfam" id="PF00651">
    <property type="entry name" value="BTB"/>
    <property type="match status" value="1"/>
</dbReference>